<dbReference type="Proteomes" id="UP001165064">
    <property type="component" value="Unassembled WGS sequence"/>
</dbReference>
<dbReference type="EMBL" id="BSXS01004956">
    <property type="protein sequence ID" value="GME83748.1"/>
    <property type="molecule type" value="Genomic_DNA"/>
</dbReference>
<proteinExistence type="predicted"/>
<gene>
    <name evidence="1" type="ORF">Amon02_000637500</name>
</gene>
<reference evidence="1" key="1">
    <citation type="submission" date="2023-04" db="EMBL/GenBank/DDBJ databases">
        <title>Ambrosiozyma monospora NBRC 10751.</title>
        <authorList>
            <person name="Ichikawa N."/>
            <person name="Sato H."/>
            <person name="Tonouchi N."/>
        </authorList>
    </citation>
    <scope>NUCLEOTIDE SEQUENCE</scope>
    <source>
        <strain evidence="1">NBRC 10751</strain>
    </source>
</reference>
<keyword evidence="2" id="KW-1185">Reference proteome</keyword>
<protein>
    <submittedName>
        <fullName evidence="1">Unnamed protein product</fullName>
    </submittedName>
</protein>
<evidence type="ECO:0000313" key="1">
    <source>
        <dbReference type="EMBL" id="GME83748.1"/>
    </source>
</evidence>
<evidence type="ECO:0000313" key="2">
    <source>
        <dbReference type="Proteomes" id="UP001165064"/>
    </source>
</evidence>
<sequence length="575" mass="65893">MHAPSKMKQNVPINEDGEEDDNSFNKVSSHGRFKKLYASQHDPPDTLNFPEKKVENFLKEYFSQKNPFCGALITGDFTDHHKGKSTVRHLRYHGMTPSAKRKLGLLEETIHKSFFHFDEHAYDNIELRNHDLIDSSMPDCRLLQVSKQQFEIDLPLINNLTVSISGCSNNEGTSLTGNFKPIPYSHPDNRRDGFVFNTGGFPVATSWFDKTINDKKYLFVSVYSHGSHFDKPSDLNSTQLKKLALSYKEAFNSGLFIYELDLKNGTLTLNKKIYFNKGSIIKMKWLPCTELTAEENLLACVFQDGTAGIIKVNPQFLQKTDHLYYKLTRCSIELKVPDFKIYSMDWTSATTVVVGLNDGFIAELDLTRPDSPNYIQNLSLGTIYHISTCYSNKIFSKEGESLPNVAFIAPNNFQYYLVDLNDFSIMMDGARGREVYTHAEYSSLLDSFFYCDSRERAKSITLKEIELPIWFKMMEKQTTSIGVSDYSHLFLTGHLNGSIRVMNYYGKMITTYRSKDVSGHRSLRIFKMSRVGFKSDNKFHLSLNLLSDAKMVRMIVKIITILMCMILPSMLWIVL</sequence>
<accession>A0ACB5T8P9</accession>
<comment type="caution">
    <text evidence="1">The sequence shown here is derived from an EMBL/GenBank/DDBJ whole genome shotgun (WGS) entry which is preliminary data.</text>
</comment>
<name>A0ACB5T8P9_AMBMO</name>
<organism evidence="1 2">
    <name type="scientific">Ambrosiozyma monospora</name>
    <name type="common">Yeast</name>
    <name type="synonym">Endomycopsis monosporus</name>
    <dbReference type="NCBI Taxonomy" id="43982"/>
    <lineage>
        <taxon>Eukaryota</taxon>
        <taxon>Fungi</taxon>
        <taxon>Dikarya</taxon>
        <taxon>Ascomycota</taxon>
        <taxon>Saccharomycotina</taxon>
        <taxon>Pichiomycetes</taxon>
        <taxon>Pichiales</taxon>
        <taxon>Pichiaceae</taxon>
        <taxon>Ambrosiozyma</taxon>
    </lineage>
</organism>